<evidence type="ECO:0000259" key="1">
    <source>
        <dbReference type="PROSITE" id="PS50144"/>
    </source>
</evidence>
<dbReference type="Gene3D" id="2.60.210.10">
    <property type="entry name" value="Apoptosis, Tumor Necrosis Factor Receptor Associated Protein 2, Chain A"/>
    <property type="match status" value="2"/>
</dbReference>
<organism evidence="2 3">
    <name type="scientific">Arabis nemorensis</name>
    <dbReference type="NCBI Taxonomy" id="586526"/>
    <lineage>
        <taxon>Eukaryota</taxon>
        <taxon>Viridiplantae</taxon>
        <taxon>Streptophyta</taxon>
        <taxon>Embryophyta</taxon>
        <taxon>Tracheophyta</taxon>
        <taxon>Spermatophyta</taxon>
        <taxon>Magnoliopsida</taxon>
        <taxon>eudicotyledons</taxon>
        <taxon>Gunneridae</taxon>
        <taxon>Pentapetalae</taxon>
        <taxon>rosids</taxon>
        <taxon>malvids</taxon>
        <taxon>Brassicales</taxon>
        <taxon>Brassicaceae</taxon>
        <taxon>Arabideae</taxon>
        <taxon>Arabis</taxon>
    </lineage>
</organism>
<dbReference type="PANTHER" id="PTHR46162:SF58">
    <property type="entry name" value="TRAF-LIKE FAMILY PROTEIN"/>
    <property type="match status" value="1"/>
</dbReference>
<dbReference type="SUPFAM" id="SSF49599">
    <property type="entry name" value="TRAF domain-like"/>
    <property type="match status" value="2"/>
</dbReference>
<keyword evidence="3" id="KW-1185">Reference proteome</keyword>
<dbReference type="InterPro" id="IPR008974">
    <property type="entry name" value="TRAF-like"/>
</dbReference>
<dbReference type="Proteomes" id="UP000489600">
    <property type="component" value="Unassembled WGS sequence"/>
</dbReference>
<sequence>MFQDEKRKTNYGAMCLFLKLGTTSSISVIDSPISSGELSDRREFKRKQEPSTYCLKIANFVKFANSPNNLRYECRPFASGGFNWTLIVYPKGNKNEDGQGQLSIGVDIFVTEHFKQWEAFRFTDHFHKRFYTWTISKFSSLDKEFYVTDKFEIGGRNCGDGDGQGKSVSLYLAPADVISYDRIYLRAKLRILNQKDSKHFEKSVEGLSDRTNSWGFQKFVPFSDLKNSSTGLLVNDTLKVEVEVEDLSKTKYFPE</sequence>
<evidence type="ECO:0000313" key="2">
    <source>
        <dbReference type="EMBL" id="VVB04299.1"/>
    </source>
</evidence>
<dbReference type="PANTHER" id="PTHR46162">
    <property type="entry name" value="TRAF-LIKE FAMILY PROTEIN"/>
    <property type="match status" value="1"/>
</dbReference>
<dbReference type="InterPro" id="IPR002083">
    <property type="entry name" value="MATH/TRAF_dom"/>
</dbReference>
<dbReference type="EMBL" id="CABITT030000005">
    <property type="protein sequence ID" value="VVB04299.1"/>
    <property type="molecule type" value="Genomic_DNA"/>
</dbReference>
<dbReference type="CDD" id="cd00121">
    <property type="entry name" value="MATH"/>
    <property type="match status" value="1"/>
</dbReference>
<feature type="domain" description="MATH" evidence="1">
    <location>
        <begin position="50"/>
        <end position="244"/>
    </location>
</feature>
<reference evidence="2" key="1">
    <citation type="submission" date="2019-07" db="EMBL/GenBank/DDBJ databases">
        <authorList>
            <person name="Dittberner H."/>
        </authorList>
    </citation>
    <scope>NUCLEOTIDE SEQUENCE [LARGE SCALE GENOMIC DNA]</scope>
</reference>
<comment type="caution">
    <text evidence="2">The sequence shown here is derived from an EMBL/GenBank/DDBJ whole genome shotgun (WGS) entry which is preliminary data.</text>
</comment>
<dbReference type="Pfam" id="PF22486">
    <property type="entry name" value="MATH_2"/>
    <property type="match status" value="1"/>
</dbReference>
<dbReference type="AlphaFoldDB" id="A0A565BSF1"/>
<evidence type="ECO:0000313" key="3">
    <source>
        <dbReference type="Proteomes" id="UP000489600"/>
    </source>
</evidence>
<dbReference type="OrthoDB" id="192247at2759"/>
<accession>A0A565BSF1</accession>
<proteinExistence type="predicted"/>
<protein>
    <recommendedName>
        <fullName evidence="1">MATH domain-containing protein</fullName>
    </recommendedName>
</protein>
<name>A0A565BSF1_9BRAS</name>
<dbReference type="PROSITE" id="PS50144">
    <property type="entry name" value="MATH"/>
    <property type="match status" value="1"/>
</dbReference>
<gene>
    <name evidence="2" type="ORF">ANE_LOCUS14743</name>
</gene>